<evidence type="ECO:0000256" key="5">
    <source>
        <dbReference type="ARBA" id="ARBA00022448"/>
    </source>
</evidence>
<comment type="subunit">
    <text evidence="3">Monomer.</text>
</comment>
<dbReference type="Pfam" id="PF02221">
    <property type="entry name" value="E1_DerP2_DerF2"/>
    <property type="match status" value="1"/>
</dbReference>
<name>A0A1Y2G991_9FUNG</name>
<dbReference type="EMBL" id="MCFF01000088">
    <property type="protein sequence ID" value="ORY94333.1"/>
    <property type="molecule type" value="Genomic_DNA"/>
</dbReference>
<proteinExistence type="inferred from homology"/>
<keyword evidence="11" id="KW-1185">Reference proteome</keyword>
<reference evidence="10 11" key="1">
    <citation type="submission" date="2016-07" db="EMBL/GenBank/DDBJ databases">
        <title>Pervasive Adenine N6-methylation of Active Genes in Fungi.</title>
        <authorList>
            <consortium name="DOE Joint Genome Institute"/>
            <person name="Mondo S.J."/>
            <person name="Dannebaum R.O."/>
            <person name="Kuo R.C."/>
            <person name="Labutti K."/>
            <person name="Haridas S."/>
            <person name="Kuo A."/>
            <person name="Salamov A."/>
            <person name="Ahrendt S.R."/>
            <person name="Lipzen A."/>
            <person name="Sullivan W."/>
            <person name="Andreopoulos W.B."/>
            <person name="Clum A."/>
            <person name="Lindquist E."/>
            <person name="Daum C."/>
            <person name="Ramamoorthy G.K."/>
            <person name="Gryganskyi A."/>
            <person name="Culley D."/>
            <person name="Magnuson J.K."/>
            <person name="James T.Y."/>
            <person name="O'Malley M.A."/>
            <person name="Stajich J.E."/>
            <person name="Spatafora J.W."/>
            <person name="Visel A."/>
            <person name="Grigoriev I.V."/>
        </authorList>
    </citation>
    <scope>NUCLEOTIDE SEQUENCE [LARGE SCALE GENOMIC DNA]</scope>
    <source>
        <strain evidence="10 11">NRRL 3116</strain>
    </source>
</reference>
<feature type="domain" description="MD-2-related lipid-recognition" evidence="9">
    <location>
        <begin position="25"/>
        <end position="146"/>
    </location>
</feature>
<dbReference type="PANTHER" id="PTHR11306">
    <property type="entry name" value="NIEMANN PICK TYPE C2 PROTEIN NPC2-RELATED"/>
    <property type="match status" value="1"/>
</dbReference>
<organism evidence="10 11">
    <name type="scientific">Lobosporangium transversale</name>
    <dbReference type="NCBI Taxonomy" id="64571"/>
    <lineage>
        <taxon>Eukaryota</taxon>
        <taxon>Fungi</taxon>
        <taxon>Fungi incertae sedis</taxon>
        <taxon>Mucoromycota</taxon>
        <taxon>Mortierellomycotina</taxon>
        <taxon>Mortierellomycetes</taxon>
        <taxon>Mortierellales</taxon>
        <taxon>Mortierellaceae</taxon>
        <taxon>Lobosporangium</taxon>
    </lineage>
</organism>
<sequence>MKFSFAVSALLLAVVASAQLPPPVFTNCATRPTVLNVTSVTFNPIPPCIGKEACITLTGALSHPITSGAKLNIIGKYLNRIIYSDAHDLCTLLANSGTPCPIPTSVTQVKVCFPIKSTVPYGIPYIFQFSATNGDGPVVFCQTSTFTFQHC</sequence>
<comment type="caution">
    <text evidence="10">The sequence shown here is derived from an EMBL/GenBank/DDBJ whole genome shotgun (WGS) entry which is preliminary data.</text>
</comment>
<dbReference type="GO" id="GO:0015918">
    <property type="term" value="P:sterol transport"/>
    <property type="evidence" value="ECO:0007669"/>
    <property type="project" value="InterPro"/>
</dbReference>
<protein>
    <recommendedName>
        <fullName evidence="4">Phosphatidylglycerol/phosphatidylinositol transfer protein</fullName>
    </recommendedName>
</protein>
<dbReference type="AlphaFoldDB" id="A0A1Y2G991"/>
<dbReference type="InterPro" id="IPR014756">
    <property type="entry name" value="Ig_E-set"/>
</dbReference>
<evidence type="ECO:0000256" key="6">
    <source>
        <dbReference type="ARBA" id="ARBA00022729"/>
    </source>
</evidence>
<feature type="signal peptide" evidence="8">
    <location>
        <begin position="1"/>
        <end position="18"/>
    </location>
</feature>
<dbReference type="OrthoDB" id="2369314at2759"/>
<evidence type="ECO:0000256" key="2">
    <source>
        <dbReference type="ARBA" id="ARBA00006370"/>
    </source>
</evidence>
<dbReference type="Gene3D" id="2.70.220.10">
    <property type="entry name" value="Ganglioside GM2 activator"/>
    <property type="match status" value="1"/>
</dbReference>
<dbReference type="GeneID" id="33567988"/>
<dbReference type="InParanoid" id="A0A1Y2G991"/>
<dbReference type="SUPFAM" id="SSF81296">
    <property type="entry name" value="E set domains"/>
    <property type="match status" value="1"/>
</dbReference>
<dbReference type="Proteomes" id="UP000193648">
    <property type="component" value="Unassembled WGS sequence"/>
</dbReference>
<keyword evidence="7" id="KW-0445">Lipid transport</keyword>
<keyword evidence="5" id="KW-0813">Transport</keyword>
<dbReference type="InterPro" id="IPR039670">
    <property type="entry name" value="NPC2-like"/>
</dbReference>
<evidence type="ECO:0000256" key="4">
    <source>
        <dbReference type="ARBA" id="ARBA00016056"/>
    </source>
</evidence>
<evidence type="ECO:0000313" key="10">
    <source>
        <dbReference type="EMBL" id="ORY94333.1"/>
    </source>
</evidence>
<evidence type="ECO:0000256" key="1">
    <source>
        <dbReference type="ARBA" id="ARBA00002053"/>
    </source>
</evidence>
<gene>
    <name evidence="10" type="ORF">BCR41DRAFT_365348</name>
</gene>
<evidence type="ECO:0000256" key="7">
    <source>
        <dbReference type="ARBA" id="ARBA00023055"/>
    </source>
</evidence>
<comment type="function">
    <text evidence="1">Catalyzes the intermembrane transfer of phosphatidylglycerol and phosphatidylinositol.</text>
</comment>
<dbReference type="GO" id="GO:0032934">
    <property type="term" value="F:sterol binding"/>
    <property type="evidence" value="ECO:0007669"/>
    <property type="project" value="InterPro"/>
</dbReference>
<dbReference type="PANTHER" id="PTHR11306:SF0">
    <property type="entry name" value="PHOSPHATIDYLGLYCEROL_PHOSPHATIDYLINOSITOL TRANSFER PROTEIN"/>
    <property type="match status" value="1"/>
</dbReference>
<evidence type="ECO:0000256" key="3">
    <source>
        <dbReference type="ARBA" id="ARBA00011245"/>
    </source>
</evidence>
<dbReference type="InterPro" id="IPR003172">
    <property type="entry name" value="ML_dom"/>
</dbReference>
<comment type="similarity">
    <text evidence="2">Belongs to the NPC2 family.</text>
</comment>
<dbReference type="RefSeq" id="XP_021875275.1">
    <property type="nucleotide sequence ID" value="XM_022026145.1"/>
</dbReference>
<keyword evidence="6 8" id="KW-0732">Signal</keyword>
<accession>A0A1Y2G991</accession>
<evidence type="ECO:0000259" key="9">
    <source>
        <dbReference type="SMART" id="SM00737"/>
    </source>
</evidence>
<dbReference type="SMART" id="SM00737">
    <property type="entry name" value="ML"/>
    <property type="match status" value="1"/>
</dbReference>
<evidence type="ECO:0000256" key="8">
    <source>
        <dbReference type="SAM" id="SignalP"/>
    </source>
</evidence>
<evidence type="ECO:0000313" key="11">
    <source>
        <dbReference type="Proteomes" id="UP000193648"/>
    </source>
</evidence>
<feature type="chain" id="PRO_5012937614" description="Phosphatidylglycerol/phosphatidylinositol transfer protein" evidence="8">
    <location>
        <begin position="19"/>
        <end position="151"/>
    </location>
</feature>
<dbReference type="InterPro" id="IPR036846">
    <property type="entry name" value="GM2-AP_sf"/>
</dbReference>